<keyword evidence="1" id="KW-0472">Membrane</keyword>
<dbReference type="PANTHER" id="PTHR37305:SF1">
    <property type="entry name" value="MEMBRANE PROTEIN"/>
    <property type="match status" value="1"/>
</dbReference>
<keyword evidence="3" id="KW-1185">Reference proteome</keyword>
<feature type="transmembrane region" description="Helical" evidence="1">
    <location>
        <begin position="220"/>
        <end position="240"/>
    </location>
</feature>
<organism evidence="2 3">
    <name type="scientific">Cohnella cellulosilytica</name>
    <dbReference type="NCBI Taxonomy" id="986710"/>
    <lineage>
        <taxon>Bacteria</taxon>
        <taxon>Bacillati</taxon>
        <taxon>Bacillota</taxon>
        <taxon>Bacilli</taxon>
        <taxon>Bacillales</taxon>
        <taxon>Paenibacillaceae</taxon>
        <taxon>Cohnella</taxon>
    </lineage>
</organism>
<feature type="transmembrane region" description="Helical" evidence="1">
    <location>
        <begin position="106"/>
        <end position="133"/>
    </location>
</feature>
<feature type="transmembrane region" description="Helical" evidence="1">
    <location>
        <begin position="176"/>
        <end position="200"/>
    </location>
</feature>
<sequence>MRTAIWAEVLKLRRSRILWISLLASAMMPTMMGLVQAGVIGTPANEIGGTQWEQYLIVLGSLISIGGIIGFGFVFSWLFGREYSDRTVKDLLALPMSRARVVTAKLFVAAVWCFLLAILAYGVACIFSGLLRFEGMTGQAVATGLSRYMATTCMVISLGAPVAWSASVGRGYLSSLGFVVLTMITAQFSGALGIAAYFPWAIPSLFSGAAGVENMHLNAVSLSIPFAIGLLGAAATLVWWRYADQK</sequence>
<dbReference type="EMBL" id="JBHTAI010000004">
    <property type="protein sequence ID" value="MFC7148398.1"/>
    <property type="molecule type" value="Genomic_DNA"/>
</dbReference>
<reference evidence="3" key="1">
    <citation type="journal article" date="2019" name="Int. J. Syst. Evol. Microbiol.">
        <title>The Global Catalogue of Microorganisms (GCM) 10K type strain sequencing project: providing services to taxonomists for standard genome sequencing and annotation.</title>
        <authorList>
            <consortium name="The Broad Institute Genomics Platform"/>
            <consortium name="The Broad Institute Genome Sequencing Center for Infectious Disease"/>
            <person name="Wu L."/>
            <person name="Ma J."/>
        </authorList>
    </citation>
    <scope>NUCLEOTIDE SEQUENCE [LARGE SCALE GENOMIC DNA]</scope>
    <source>
        <strain evidence="3">KCTC 12907</strain>
    </source>
</reference>
<dbReference type="Pfam" id="PF12730">
    <property type="entry name" value="ABC2_membrane_4"/>
    <property type="match status" value="1"/>
</dbReference>
<protein>
    <submittedName>
        <fullName evidence="2">ABC transporter permease</fullName>
    </submittedName>
</protein>
<dbReference type="PANTHER" id="PTHR37305">
    <property type="entry name" value="INTEGRAL MEMBRANE PROTEIN-RELATED"/>
    <property type="match status" value="1"/>
</dbReference>
<evidence type="ECO:0000313" key="2">
    <source>
        <dbReference type="EMBL" id="MFC7148398.1"/>
    </source>
</evidence>
<keyword evidence="1" id="KW-1133">Transmembrane helix</keyword>
<gene>
    <name evidence="2" type="ORF">ACFQMJ_07670</name>
</gene>
<proteinExistence type="predicted"/>
<dbReference type="Proteomes" id="UP001596378">
    <property type="component" value="Unassembled WGS sequence"/>
</dbReference>
<feature type="transmembrane region" description="Helical" evidence="1">
    <location>
        <begin position="56"/>
        <end position="79"/>
    </location>
</feature>
<comment type="caution">
    <text evidence="2">The sequence shown here is derived from an EMBL/GenBank/DDBJ whole genome shotgun (WGS) entry which is preliminary data.</text>
</comment>
<feature type="transmembrane region" description="Helical" evidence="1">
    <location>
        <begin position="145"/>
        <end position="164"/>
    </location>
</feature>
<evidence type="ECO:0000256" key="1">
    <source>
        <dbReference type="SAM" id="Phobius"/>
    </source>
</evidence>
<evidence type="ECO:0000313" key="3">
    <source>
        <dbReference type="Proteomes" id="UP001596378"/>
    </source>
</evidence>
<keyword evidence="1" id="KW-0812">Transmembrane</keyword>
<dbReference type="RefSeq" id="WP_378045290.1">
    <property type="nucleotide sequence ID" value="NZ_JBHMDN010000007.1"/>
</dbReference>
<name>A0ABW2F5A2_9BACL</name>
<accession>A0ABW2F5A2</accession>